<feature type="transmembrane region" description="Helical" evidence="1">
    <location>
        <begin position="45"/>
        <end position="66"/>
    </location>
</feature>
<keyword evidence="1" id="KW-0812">Transmembrane</keyword>
<name>A0A1I1Q6C9_9RHOB</name>
<feature type="transmembrane region" description="Helical" evidence="1">
    <location>
        <begin position="123"/>
        <end position="144"/>
    </location>
</feature>
<sequence>MGPNNTRKPGEAIFALLLALLSLGALVKAYGISGFEGLSSPGAFPMAAAAVMLLSALVVTVNTLRASRDSDTEMFRDILPANAVMMAGLILLYAIALRPLGFLPTSLIFLFVSTLILAKRGVIFAAVVSVLSLAIIYIVFRLVFSVLMPEGVVPEREILAWIARLASGGAE</sequence>
<dbReference type="OrthoDB" id="8907787at2"/>
<organism evidence="3 4">
    <name type="scientific">Tropicimonas isoalkanivorans</name>
    <dbReference type="NCBI Taxonomy" id="441112"/>
    <lineage>
        <taxon>Bacteria</taxon>
        <taxon>Pseudomonadati</taxon>
        <taxon>Pseudomonadota</taxon>
        <taxon>Alphaproteobacteria</taxon>
        <taxon>Rhodobacterales</taxon>
        <taxon>Roseobacteraceae</taxon>
        <taxon>Tropicimonas</taxon>
    </lineage>
</organism>
<evidence type="ECO:0000259" key="2">
    <source>
        <dbReference type="Pfam" id="PF07331"/>
    </source>
</evidence>
<proteinExistence type="predicted"/>
<dbReference type="RefSeq" id="WP_093362704.1">
    <property type="nucleotide sequence ID" value="NZ_FOLG01000018.1"/>
</dbReference>
<feature type="transmembrane region" description="Helical" evidence="1">
    <location>
        <begin position="102"/>
        <end position="118"/>
    </location>
</feature>
<reference evidence="3 4" key="1">
    <citation type="submission" date="2016-10" db="EMBL/GenBank/DDBJ databases">
        <authorList>
            <person name="de Groot N.N."/>
        </authorList>
    </citation>
    <scope>NUCLEOTIDE SEQUENCE [LARGE SCALE GENOMIC DNA]</scope>
    <source>
        <strain evidence="3 4">DSM 19548</strain>
    </source>
</reference>
<accession>A0A1I1Q6C9</accession>
<feature type="transmembrane region" description="Helical" evidence="1">
    <location>
        <begin position="78"/>
        <end position="96"/>
    </location>
</feature>
<evidence type="ECO:0000313" key="4">
    <source>
        <dbReference type="Proteomes" id="UP000198728"/>
    </source>
</evidence>
<dbReference type="InterPro" id="IPR009936">
    <property type="entry name" value="DUF1468"/>
</dbReference>
<evidence type="ECO:0000256" key="1">
    <source>
        <dbReference type="SAM" id="Phobius"/>
    </source>
</evidence>
<gene>
    <name evidence="3" type="ORF">SAMN04488094_11870</name>
</gene>
<keyword evidence="1" id="KW-1133">Transmembrane helix</keyword>
<dbReference type="STRING" id="441112.SAMN04488094_11870"/>
<evidence type="ECO:0000313" key="3">
    <source>
        <dbReference type="EMBL" id="SFD17664.1"/>
    </source>
</evidence>
<dbReference type="EMBL" id="FOLG01000018">
    <property type="protein sequence ID" value="SFD17664.1"/>
    <property type="molecule type" value="Genomic_DNA"/>
</dbReference>
<dbReference type="Proteomes" id="UP000198728">
    <property type="component" value="Unassembled WGS sequence"/>
</dbReference>
<protein>
    <submittedName>
        <fullName evidence="3">Tripartite tricarboxylate transporter TctB family protein</fullName>
    </submittedName>
</protein>
<feature type="domain" description="DUF1468" evidence="2">
    <location>
        <begin position="13"/>
        <end position="149"/>
    </location>
</feature>
<keyword evidence="4" id="KW-1185">Reference proteome</keyword>
<keyword evidence="1" id="KW-0472">Membrane</keyword>
<dbReference type="Pfam" id="PF07331">
    <property type="entry name" value="TctB"/>
    <property type="match status" value="1"/>
</dbReference>
<dbReference type="AlphaFoldDB" id="A0A1I1Q6C9"/>